<dbReference type="EMBL" id="CP046455">
    <property type="protein sequence ID" value="QGU06991.1"/>
    <property type="molecule type" value="Genomic_DNA"/>
</dbReference>
<dbReference type="AlphaFoldDB" id="A0A6B8W399"/>
<evidence type="ECO:0000313" key="2">
    <source>
        <dbReference type="EMBL" id="QGU06991.1"/>
    </source>
</evidence>
<dbReference type="KEGG" id="cok:COCCU_05225"/>
<dbReference type="Proteomes" id="UP000424462">
    <property type="component" value="Chromosome"/>
</dbReference>
<feature type="transmembrane region" description="Helical" evidence="1">
    <location>
        <begin position="20"/>
        <end position="47"/>
    </location>
</feature>
<keyword evidence="1" id="KW-0472">Membrane</keyword>
<keyword evidence="1" id="KW-1133">Transmembrane helix</keyword>
<evidence type="ECO:0000256" key="1">
    <source>
        <dbReference type="SAM" id="Phobius"/>
    </source>
</evidence>
<feature type="transmembrane region" description="Helical" evidence="1">
    <location>
        <begin position="81"/>
        <end position="100"/>
    </location>
</feature>
<keyword evidence="3" id="KW-1185">Reference proteome</keyword>
<protein>
    <submittedName>
        <fullName evidence="2">Uncharacterized protein</fullName>
    </submittedName>
</protein>
<gene>
    <name evidence="2" type="ORF">COCCU_05225</name>
</gene>
<feature type="transmembrane region" description="Helical" evidence="1">
    <location>
        <begin position="53"/>
        <end position="69"/>
    </location>
</feature>
<sequence length="134" mass="14696">MRQLPQQGFIHQDFSRAEAIGGLFWLSLGALISVFLEVMYLGTWIALPGGSSIAFPYTILIAFFFTMVLSRTAALWSNRAVIAAIPLYVWVAGYTVMMMWPVFGDAQLLGSNIRSVLLLGAGVIGGIWPLIKVK</sequence>
<accession>A0A6B8W399</accession>
<reference evidence="2 3" key="1">
    <citation type="submission" date="2019-11" db="EMBL/GenBank/DDBJ databases">
        <title>Complete genome sequence of Corynebacterium kalinowskii 1959, a novel Corynebacterium species isolated from soil of a small paddock in Vilsendorf, Germany.</title>
        <authorList>
            <person name="Schaffert L."/>
            <person name="Ruwe M."/>
            <person name="Milse J."/>
            <person name="Hanuschka K."/>
            <person name="Ortseifen V."/>
            <person name="Droste J."/>
            <person name="Brandt D."/>
            <person name="Schlueter L."/>
            <person name="Kutter Y."/>
            <person name="Vinke S."/>
            <person name="Viehoefer P."/>
            <person name="Jacob L."/>
            <person name="Luebke N.-C."/>
            <person name="Schulte-Berndt E."/>
            <person name="Hain C."/>
            <person name="Linder M."/>
            <person name="Schmidt P."/>
            <person name="Wollenschlaeger L."/>
            <person name="Luttermann T."/>
            <person name="Thieme E."/>
            <person name="Hassa J."/>
            <person name="Haak M."/>
            <person name="Wittchen M."/>
            <person name="Mentz A."/>
            <person name="Persicke M."/>
            <person name="Busche T."/>
            <person name="Ruckert C."/>
        </authorList>
    </citation>
    <scope>NUCLEOTIDE SEQUENCE [LARGE SCALE GENOMIC DNA]</scope>
    <source>
        <strain evidence="2 3">2039</strain>
    </source>
</reference>
<proteinExistence type="predicted"/>
<keyword evidence="1" id="KW-0812">Transmembrane</keyword>
<feature type="transmembrane region" description="Helical" evidence="1">
    <location>
        <begin position="112"/>
        <end position="131"/>
    </location>
</feature>
<evidence type="ECO:0000313" key="3">
    <source>
        <dbReference type="Proteomes" id="UP000424462"/>
    </source>
</evidence>
<name>A0A6B8W399_9CORY</name>
<organism evidence="2 3">
    <name type="scientific">Corynebacterium occultum</name>
    <dbReference type="NCBI Taxonomy" id="2675219"/>
    <lineage>
        <taxon>Bacteria</taxon>
        <taxon>Bacillati</taxon>
        <taxon>Actinomycetota</taxon>
        <taxon>Actinomycetes</taxon>
        <taxon>Mycobacteriales</taxon>
        <taxon>Corynebacteriaceae</taxon>
        <taxon>Corynebacterium</taxon>
    </lineage>
</organism>